<evidence type="ECO:0000313" key="1">
    <source>
        <dbReference type="EMBL" id="TCV94665.1"/>
    </source>
</evidence>
<accession>A0A4R3YP56</accession>
<dbReference type="AlphaFoldDB" id="A0A4R3YP56"/>
<organism evidence="1 2">
    <name type="scientific">Luteibacter rhizovicinus</name>
    <dbReference type="NCBI Taxonomy" id="242606"/>
    <lineage>
        <taxon>Bacteria</taxon>
        <taxon>Pseudomonadati</taxon>
        <taxon>Pseudomonadota</taxon>
        <taxon>Gammaproteobacteria</taxon>
        <taxon>Lysobacterales</taxon>
        <taxon>Rhodanobacteraceae</taxon>
        <taxon>Luteibacter</taxon>
    </lineage>
</organism>
<dbReference type="RefSeq" id="WP_207906807.1">
    <property type="nucleotide sequence ID" value="NZ_SMCS01000003.1"/>
</dbReference>
<protein>
    <submittedName>
        <fullName evidence="1">Putative phage baseplate assembly protein</fullName>
    </submittedName>
</protein>
<dbReference type="NCBIfam" id="TIGR02243">
    <property type="entry name" value="putative baseplate assembly protein"/>
    <property type="match status" value="1"/>
</dbReference>
<dbReference type="Proteomes" id="UP000295645">
    <property type="component" value="Unassembled WGS sequence"/>
</dbReference>
<reference evidence="1 2" key="1">
    <citation type="submission" date="2019-03" db="EMBL/GenBank/DDBJ databases">
        <title>Above-ground endophytic microbial communities from plants in different locations in the United States.</title>
        <authorList>
            <person name="Frank C."/>
        </authorList>
    </citation>
    <scope>NUCLEOTIDE SEQUENCE [LARGE SCALE GENOMIC DNA]</scope>
    <source>
        <strain evidence="1 2">LP_13_YM</strain>
    </source>
</reference>
<dbReference type="EMBL" id="SMCS01000003">
    <property type="protein sequence ID" value="TCV94665.1"/>
    <property type="molecule type" value="Genomic_DNA"/>
</dbReference>
<dbReference type="InterPro" id="IPR011749">
    <property type="entry name" value="CHP02243"/>
</dbReference>
<gene>
    <name evidence="1" type="ORF">EC912_103150</name>
</gene>
<name>A0A4R3YP56_9GAMM</name>
<keyword evidence="2" id="KW-1185">Reference proteome</keyword>
<comment type="caution">
    <text evidence="1">The sequence shown here is derived from an EMBL/GenBank/DDBJ whole genome shotgun (WGS) entry which is preliminary data.</text>
</comment>
<sequence>MIYRCCTADRRERVLNHSALNGLDYLEVIDHDLADTDPLRQRTLLVHFLKPLPAGFSAKNVRLTGGERIVGIAIEWAGVASPTPLPLASPLPPDTAAAEAGTLAVIGKLADATSTLIVRTAVAGDFSTYTLNVVASPTVDTPPAGFDPQLSRIDFAFKVQCPTDFDCKPPDVCIGVDGDIPDIDYLAKDYPSFRRLMLDRLAQLVPAWEQSSEADFGMAVTELMAYAYDQLSYQQDAASTEGYFSTARRRISLRRHATLVDYPMHDGCNARAWVHVRVAGTVALPLAGTRFLTRCTGFPAEIPVGPVLDDAMRTGPLVFEAMLDPMLQATGYIQTLRSEHNQVSFYTWSESRCCLPSGATSATLAGSLMGLAVGDVMVFEERIGPHTGQPGDADISHRHVVRLTAVDATGKDPVEGTLITQIAWAGADALPFALCISEIIDGKPCPDVSVARGNMVLVDHGQSFPEGLDTAHGEDLGVVPSPTLFTVDSCCDDPCNPRAPKAIPPRYRPSLQRTPLTQAAGKLVDTGGKIFGTQPDPYDPKGPASAAVKVAMEQVLPQVHLIGTLDAHEHAWEPRRSLLGSNPVDRHVVVEVDERARASFRYGDDNRAMRAAPMTAFAAWYRTGNGTAGNVGADSIAHVVAGTNAIDAVRNPCPATGGVDAEDAESVRQRAPFAFRTQQRAVTMDDYAHVAERDPRIQRAAASLRWTGSWYTVQITPDAIAGADVKDVKDKLPALIDLFRMAGQDVSVNDPHYIPLEVALHICVKPDYFRSDVRQQLLLTLGNRRLPDGGMGLFHADNYSFGQSVYLSGIYKAAHDVPGVASVQVTTFQRQGTNDATYLLDGRLPIGPFEIARLDNDPNYPERGVLRLDVHGGK</sequence>
<proteinExistence type="predicted"/>
<evidence type="ECO:0000313" key="2">
    <source>
        <dbReference type="Proteomes" id="UP000295645"/>
    </source>
</evidence>